<comment type="caution">
    <text evidence="1">The sequence shown here is derived from an EMBL/GenBank/DDBJ whole genome shotgun (WGS) entry which is preliminary data.</text>
</comment>
<dbReference type="Proteomes" id="UP000499080">
    <property type="component" value="Unassembled WGS sequence"/>
</dbReference>
<evidence type="ECO:0000313" key="1">
    <source>
        <dbReference type="EMBL" id="GBN08440.1"/>
    </source>
</evidence>
<dbReference type="AlphaFoldDB" id="A0A4Y2L2E8"/>
<reference evidence="1 2" key="1">
    <citation type="journal article" date="2019" name="Sci. Rep.">
        <title>Orb-weaving spider Araneus ventricosus genome elucidates the spidroin gene catalogue.</title>
        <authorList>
            <person name="Kono N."/>
            <person name="Nakamura H."/>
            <person name="Ohtoshi R."/>
            <person name="Moran D.A.P."/>
            <person name="Shinohara A."/>
            <person name="Yoshida Y."/>
            <person name="Fujiwara M."/>
            <person name="Mori M."/>
            <person name="Tomita M."/>
            <person name="Arakawa K."/>
        </authorList>
    </citation>
    <scope>NUCLEOTIDE SEQUENCE [LARGE SCALE GENOMIC DNA]</scope>
</reference>
<proteinExistence type="predicted"/>
<protein>
    <submittedName>
        <fullName evidence="1">Uncharacterized protein</fullName>
    </submittedName>
</protein>
<name>A0A4Y2L2E8_ARAVE</name>
<dbReference type="EMBL" id="BGPR01005262">
    <property type="protein sequence ID" value="GBN08440.1"/>
    <property type="molecule type" value="Genomic_DNA"/>
</dbReference>
<evidence type="ECO:0000313" key="2">
    <source>
        <dbReference type="Proteomes" id="UP000499080"/>
    </source>
</evidence>
<organism evidence="1 2">
    <name type="scientific">Araneus ventricosus</name>
    <name type="common">Orbweaver spider</name>
    <name type="synonym">Epeira ventricosa</name>
    <dbReference type="NCBI Taxonomy" id="182803"/>
    <lineage>
        <taxon>Eukaryota</taxon>
        <taxon>Metazoa</taxon>
        <taxon>Ecdysozoa</taxon>
        <taxon>Arthropoda</taxon>
        <taxon>Chelicerata</taxon>
        <taxon>Arachnida</taxon>
        <taxon>Araneae</taxon>
        <taxon>Araneomorphae</taxon>
        <taxon>Entelegynae</taxon>
        <taxon>Araneoidea</taxon>
        <taxon>Araneidae</taxon>
        <taxon>Araneus</taxon>
    </lineage>
</organism>
<gene>
    <name evidence="1" type="ORF">AVEN_189073_1</name>
</gene>
<keyword evidence="2" id="KW-1185">Reference proteome</keyword>
<accession>A0A4Y2L2E8</accession>
<dbReference type="OrthoDB" id="9884289at2759"/>
<sequence length="98" mass="11320">MKSFLSSQKFQEVDTQVWAINFQQRKEPLFSLKIHSDARNRLSPASVEWGEQYSVVLEELSKERQAVDEYDALYLNGEVTEYSGQESNSETDVEDNPV</sequence>